<dbReference type="Proteomes" id="UP000499080">
    <property type="component" value="Unassembled WGS sequence"/>
</dbReference>
<sequence>MPKCLEIFVDHRHRINEDRKDGVSHENPAKSKNRRILVSTICARSMRKQDSSKTREGEAESRKQVQEKTLRLKDWHRKRMIYRQERSCKT</sequence>
<dbReference type="AlphaFoldDB" id="A0A4Y2MHF2"/>
<dbReference type="EMBL" id="BGPR01007308">
    <property type="protein sequence ID" value="GBN25912.1"/>
    <property type="molecule type" value="Genomic_DNA"/>
</dbReference>
<feature type="compositionally biased region" description="Basic and acidic residues" evidence="1">
    <location>
        <begin position="47"/>
        <end position="66"/>
    </location>
</feature>
<keyword evidence="3" id="KW-1185">Reference proteome</keyword>
<name>A0A4Y2MHF2_ARAVE</name>
<evidence type="ECO:0000256" key="1">
    <source>
        <dbReference type="SAM" id="MobiDB-lite"/>
    </source>
</evidence>
<protein>
    <submittedName>
        <fullName evidence="2">Uncharacterized protein</fullName>
    </submittedName>
</protein>
<accession>A0A4Y2MHF2</accession>
<proteinExistence type="predicted"/>
<feature type="region of interest" description="Disordered" evidence="1">
    <location>
        <begin position="45"/>
        <end position="66"/>
    </location>
</feature>
<organism evidence="2 3">
    <name type="scientific">Araneus ventricosus</name>
    <name type="common">Orbweaver spider</name>
    <name type="synonym">Epeira ventricosa</name>
    <dbReference type="NCBI Taxonomy" id="182803"/>
    <lineage>
        <taxon>Eukaryota</taxon>
        <taxon>Metazoa</taxon>
        <taxon>Ecdysozoa</taxon>
        <taxon>Arthropoda</taxon>
        <taxon>Chelicerata</taxon>
        <taxon>Arachnida</taxon>
        <taxon>Araneae</taxon>
        <taxon>Araneomorphae</taxon>
        <taxon>Entelegynae</taxon>
        <taxon>Araneoidea</taxon>
        <taxon>Araneidae</taxon>
        <taxon>Araneus</taxon>
    </lineage>
</organism>
<evidence type="ECO:0000313" key="3">
    <source>
        <dbReference type="Proteomes" id="UP000499080"/>
    </source>
</evidence>
<gene>
    <name evidence="2" type="ORF">AVEN_220454_1</name>
</gene>
<reference evidence="2 3" key="1">
    <citation type="journal article" date="2019" name="Sci. Rep.">
        <title>Orb-weaving spider Araneus ventricosus genome elucidates the spidroin gene catalogue.</title>
        <authorList>
            <person name="Kono N."/>
            <person name="Nakamura H."/>
            <person name="Ohtoshi R."/>
            <person name="Moran D.A.P."/>
            <person name="Shinohara A."/>
            <person name="Yoshida Y."/>
            <person name="Fujiwara M."/>
            <person name="Mori M."/>
            <person name="Tomita M."/>
            <person name="Arakawa K."/>
        </authorList>
    </citation>
    <scope>NUCLEOTIDE SEQUENCE [LARGE SCALE GENOMIC DNA]</scope>
</reference>
<comment type="caution">
    <text evidence="2">The sequence shown here is derived from an EMBL/GenBank/DDBJ whole genome shotgun (WGS) entry which is preliminary data.</text>
</comment>
<evidence type="ECO:0000313" key="2">
    <source>
        <dbReference type="EMBL" id="GBN25912.1"/>
    </source>
</evidence>